<dbReference type="NCBIfam" id="TIGR03916">
    <property type="entry name" value="rSAM_link_UDG"/>
    <property type="match status" value="1"/>
</dbReference>
<dbReference type="InterPro" id="IPR013785">
    <property type="entry name" value="Aldolase_TIM"/>
</dbReference>
<dbReference type="KEGG" id="ocy:OSSY52_16980"/>
<dbReference type="InterPro" id="IPR058240">
    <property type="entry name" value="rSAM_sf"/>
</dbReference>
<dbReference type="InterPro" id="IPR007197">
    <property type="entry name" value="rSAM"/>
</dbReference>
<evidence type="ECO:0000313" key="7">
    <source>
        <dbReference type="Proteomes" id="UP000516361"/>
    </source>
</evidence>
<gene>
    <name evidence="6" type="ORF">OSSY52_16980</name>
</gene>
<protein>
    <submittedName>
        <fullName evidence="6">Putative DNA modification/repair radical SAM protein</fullName>
    </submittedName>
</protein>
<proteinExistence type="predicted"/>
<evidence type="ECO:0000259" key="5">
    <source>
        <dbReference type="Pfam" id="PF04055"/>
    </source>
</evidence>
<evidence type="ECO:0000256" key="1">
    <source>
        <dbReference type="ARBA" id="ARBA00022691"/>
    </source>
</evidence>
<dbReference type="SFLD" id="SFLDG01102">
    <property type="entry name" value="Uncharacterised_Radical_SAM_Su"/>
    <property type="match status" value="1"/>
</dbReference>
<evidence type="ECO:0000313" key="6">
    <source>
        <dbReference type="EMBL" id="BBE31557.1"/>
    </source>
</evidence>
<dbReference type="InParanoid" id="A0A7G1G9D4"/>
<name>A0A7G1G9D4_9BACT</name>
<dbReference type="PANTHER" id="PTHR21180">
    <property type="entry name" value="ENDONUCLEASE/EXONUCLEASE/PHOSPHATASE FAMILY DOMAIN-CONTAINING PROTEIN 1"/>
    <property type="match status" value="1"/>
</dbReference>
<dbReference type="SUPFAM" id="SSF102114">
    <property type="entry name" value="Radical SAM enzymes"/>
    <property type="match status" value="1"/>
</dbReference>
<dbReference type="EMBL" id="AP018712">
    <property type="protein sequence ID" value="BBE31557.1"/>
    <property type="molecule type" value="Genomic_DNA"/>
</dbReference>
<dbReference type="PANTHER" id="PTHR21180:SF9">
    <property type="entry name" value="TYPE II SECRETION SYSTEM PROTEIN K"/>
    <property type="match status" value="1"/>
</dbReference>
<sequence length="412" mass="47269">MDLNEKLKILSSSAKYDVSCSSSGSERLNIDGIGNTEKSGICHSWAADGRCISLLKVLYTNYCKFDCAYCINRKSNNIKRTTFSPEELVNLTLSFYKRNYIEGLFLSSGIIKSANYTMEKMFIVVKKLREKNFNGYIHLKAIPGADKELIRKAGFYADRMSVNIELPTQKSLAVLAPDKSKENILKPMKYIGSNALVSISERKKFKTAPSFVPAGQSTQMIIGASPDSDKTIINLSEKLYKNFNLKRVYYSAFIKVNTDSKLPQKNASLLREHRLYQADWLLRYYKFSANEILDENEPFLNEKLDPKSMWAIRNFNLFPIEVNKAPYEMLIRVPGIGINSALKIIKTRKYENINFEILKKIRVVLKRAKYFITCNGKFQGYIFKDPKNLKNVLSSKNKSIPLFLKNIPERTY</sequence>
<reference evidence="6 7" key="1">
    <citation type="submission" date="2018-06" db="EMBL/GenBank/DDBJ databases">
        <title>Genome sequencing of Oceanotoga sp. sy52.</title>
        <authorList>
            <person name="Mori K."/>
        </authorList>
    </citation>
    <scope>NUCLEOTIDE SEQUENCE [LARGE SCALE GENOMIC DNA]</scope>
    <source>
        <strain evidence="7">sy52</strain>
    </source>
</reference>
<evidence type="ECO:0000256" key="4">
    <source>
        <dbReference type="ARBA" id="ARBA00023014"/>
    </source>
</evidence>
<accession>A0A7G1G9D4</accession>
<feature type="domain" description="Radical SAM core" evidence="5">
    <location>
        <begin position="58"/>
        <end position="191"/>
    </location>
</feature>
<keyword evidence="2" id="KW-0479">Metal-binding</keyword>
<dbReference type="RefSeq" id="WP_190614164.1">
    <property type="nucleotide sequence ID" value="NZ_AP018712.1"/>
</dbReference>
<dbReference type="Pfam" id="PF04055">
    <property type="entry name" value="Radical_SAM"/>
    <property type="match status" value="1"/>
</dbReference>
<keyword evidence="3" id="KW-0408">Iron</keyword>
<dbReference type="GO" id="GO:0046872">
    <property type="term" value="F:metal ion binding"/>
    <property type="evidence" value="ECO:0007669"/>
    <property type="project" value="UniProtKB-KW"/>
</dbReference>
<keyword evidence="7" id="KW-1185">Reference proteome</keyword>
<dbReference type="InterPro" id="IPR023874">
    <property type="entry name" value="DNA_rSAM_put"/>
</dbReference>
<dbReference type="Gene3D" id="3.20.20.70">
    <property type="entry name" value="Aldolase class I"/>
    <property type="match status" value="1"/>
</dbReference>
<dbReference type="SFLD" id="SFLDS00029">
    <property type="entry name" value="Radical_SAM"/>
    <property type="match status" value="1"/>
</dbReference>
<dbReference type="AlphaFoldDB" id="A0A7G1G9D4"/>
<dbReference type="InterPro" id="IPR051675">
    <property type="entry name" value="Endo/Exo/Phosphatase_dom_1"/>
</dbReference>
<dbReference type="SUPFAM" id="SSF47781">
    <property type="entry name" value="RuvA domain 2-like"/>
    <property type="match status" value="1"/>
</dbReference>
<dbReference type="InterPro" id="IPR010994">
    <property type="entry name" value="RuvA_2-like"/>
</dbReference>
<organism evidence="6 7">
    <name type="scientific">Tepiditoga spiralis</name>
    <dbReference type="NCBI Taxonomy" id="2108365"/>
    <lineage>
        <taxon>Bacteria</taxon>
        <taxon>Thermotogati</taxon>
        <taxon>Thermotogota</taxon>
        <taxon>Thermotogae</taxon>
        <taxon>Petrotogales</taxon>
        <taxon>Petrotogaceae</taxon>
        <taxon>Tepiditoga</taxon>
    </lineage>
</organism>
<keyword evidence="4" id="KW-0411">Iron-sulfur</keyword>
<evidence type="ECO:0000256" key="2">
    <source>
        <dbReference type="ARBA" id="ARBA00022723"/>
    </source>
</evidence>
<evidence type="ECO:0000256" key="3">
    <source>
        <dbReference type="ARBA" id="ARBA00023004"/>
    </source>
</evidence>
<dbReference type="Proteomes" id="UP000516361">
    <property type="component" value="Chromosome"/>
</dbReference>
<dbReference type="GO" id="GO:0051536">
    <property type="term" value="F:iron-sulfur cluster binding"/>
    <property type="evidence" value="ECO:0007669"/>
    <property type="project" value="UniProtKB-KW"/>
</dbReference>
<keyword evidence="1" id="KW-0949">S-adenosyl-L-methionine</keyword>
<dbReference type="GO" id="GO:0003824">
    <property type="term" value="F:catalytic activity"/>
    <property type="evidence" value="ECO:0007669"/>
    <property type="project" value="InterPro"/>
</dbReference>